<evidence type="ECO:0000256" key="2">
    <source>
        <dbReference type="ARBA" id="ARBA00008409"/>
    </source>
</evidence>
<keyword evidence="5" id="KW-0175">Coiled coil</keyword>
<name>A0A9P0NLI1_9DIPT</name>
<dbReference type="GO" id="GO:0097322">
    <property type="term" value="F:7SK snRNA binding"/>
    <property type="evidence" value="ECO:0007669"/>
    <property type="project" value="TreeGrafter"/>
</dbReference>
<evidence type="ECO:0000256" key="8">
    <source>
        <dbReference type="SAM" id="MobiDB-lite"/>
    </source>
</evidence>
<keyword evidence="10" id="KW-1185">Reference proteome</keyword>
<accession>A0A9P0NLI1</accession>
<feature type="compositionally biased region" description="Basic residues" evidence="8">
    <location>
        <begin position="82"/>
        <end position="96"/>
    </location>
</feature>
<evidence type="ECO:0000313" key="9">
    <source>
        <dbReference type="EMBL" id="CAH1729972.1"/>
    </source>
</evidence>
<evidence type="ECO:0000256" key="5">
    <source>
        <dbReference type="ARBA" id="ARBA00023054"/>
    </source>
</evidence>
<dbReference type="GO" id="GO:0004861">
    <property type="term" value="F:cyclin-dependent protein serine/threonine kinase inhibitor activity"/>
    <property type="evidence" value="ECO:0007669"/>
    <property type="project" value="InterPro"/>
</dbReference>
<feature type="compositionally biased region" description="Low complexity" evidence="8">
    <location>
        <begin position="30"/>
        <end position="41"/>
    </location>
</feature>
<feature type="region of interest" description="Disordered" evidence="8">
    <location>
        <begin position="1"/>
        <end position="116"/>
    </location>
</feature>
<dbReference type="InterPro" id="IPR024872">
    <property type="entry name" value="HEXIM"/>
</dbReference>
<evidence type="ECO:0000256" key="6">
    <source>
        <dbReference type="ARBA" id="ARBA00023163"/>
    </source>
</evidence>
<feature type="compositionally biased region" description="Basic and acidic residues" evidence="8">
    <location>
        <begin position="243"/>
        <end position="253"/>
    </location>
</feature>
<feature type="compositionally biased region" description="Basic and acidic residues" evidence="8">
    <location>
        <begin position="16"/>
        <end position="29"/>
    </location>
</feature>
<reference evidence="9" key="1">
    <citation type="submission" date="2022-01" db="EMBL/GenBank/DDBJ databases">
        <authorList>
            <person name="King R."/>
        </authorList>
    </citation>
    <scope>NUCLEOTIDE SEQUENCE</scope>
</reference>
<keyword evidence="6" id="KW-0804">Transcription</keyword>
<gene>
    <name evidence="9" type="ORF">CHIRRI_LOCUS12032</name>
</gene>
<dbReference type="PRINTS" id="PR02094">
    <property type="entry name" value="HEXIMFAMILY"/>
</dbReference>
<organism evidence="9 10">
    <name type="scientific">Chironomus riparius</name>
    <dbReference type="NCBI Taxonomy" id="315576"/>
    <lineage>
        <taxon>Eukaryota</taxon>
        <taxon>Metazoa</taxon>
        <taxon>Ecdysozoa</taxon>
        <taxon>Arthropoda</taxon>
        <taxon>Hexapoda</taxon>
        <taxon>Insecta</taxon>
        <taxon>Pterygota</taxon>
        <taxon>Neoptera</taxon>
        <taxon>Endopterygota</taxon>
        <taxon>Diptera</taxon>
        <taxon>Nematocera</taxon>
        <taxon>Chironomoidea</taxon>
        <taxon>Chironomidae</taxon>
        <taxon>Chironominae</taxon>
        <taxon>Chironomus</taxon>
    </lineage>
</organism>
<keyword evidence="4" id="KW-0805">Transcription regulation</keyword>
<keyword evidence="7" id="KW-0539">Nucleus</keyword>
<dbReference type="PANTHER" id="PTHR13469">
    <property type="entry name" value="HEXAMETHYLENE BISACETAMIDE INDUCIBLE 1"/>
    <property type="match status" value="1"/>
</dbReference>
<reference evidence="9" key="2">
    <citation type="submission" date="2022-10" db="EMBL/GenBank/DDBJ databases">
        <authorList>
            <consortium name="ENA_rothamsted_submissions"/>
            <consortium name="culmorum"/>
            <person name="King R."/>
        </authorList>
    </citation>
    <scope>NUCLEOTIDE SEQUENCE</scope>
</reference>
<proteinExistence type="inferred from homology"/>
<comment type="subcellular location">
    <subcellularLocation>
        <location evidence="1">Nucleus</location>
    </subcellularLocation>
</comment>
<dbReference type="Proteomes" id="UP001153620">
    <property type="component" value="Chromosome 3"/>
</dbReference>
<dbReference type="PANTHER" id="PTHR13469:SF8">
    <property type="entry name" value="HEXIM P-TEFB COMPLEX SUBUNIT 1"/>
    <property type="match status" value="1"/>
</dbReference>
<dbReference type="AlphaFoldDB" id="A0A9P0NLI1"/>
<feature type="compositionally biased region" description="Polar residues" evidence="8">
    <location>
        <begin position="285"/>
        <end position="300"/>
    </location>
</feature>
<evidence type="ECO:0000256" key="3">
    <source>
        <dbReference type="ARBA" id="ARBA00022491"/>
    </source>
</evidence>
<dbReference type="EMBL" id="OU895879">
    <property type="protein sequence ID" value="CAH1729972.1"/>
    <property type="molecule type" value="Genomic_DNA"/>
</dbReference>
<evidence type="ECO:0000256" key="4">
    <source>
        <dbReference type="ARBA" id="ARBA00023015"/>
    </source>
</evidence>
<evidence type="ECO:0000313" key="10">
    <source>
        <dbReference type="Proteomes" id="UP001153620"/>
    </source>
</evidence>
<dbReference type="GO" id="GO:0000122">
    <property type="term" value="P:negative regulation of transcription by RNA polymerase II"/>
    <property type="evidence" value="ECO:0007669"/>
    <property type="project" value="InterPro"/>
</dbReference>
<dbReference type="Gene3D" id="6.10.250.2910">
    <property type="match status" value="1"/>
</dbReference>
<feature type="compositionally biased region" description="Low complexity" evidence="8">
    <location>
        <begin position="259"/>
        <end position="274"/>
    </location>
</feature>
<evidence type="ECO:0000256" key="1">
    <source>
        <dbReference type="ARBA" id="ARBA00004123"/>
    </source>
</evidence>
<feature type="compositionally biased region" description="Low complexity" evidence="8">
    <location>
        <begin position="62"/>
        <end position="81"/>
    </location>
</feature>
<evidence type="ECO:0008006" key="11">
    <source>
        <dbReference type="Google" id="ProtNLM"/>
    </source>
</evidence>
<protein>
    <recommendedName>
        <fullName evidence="11">Protein HEXIM1</fullName>
    </recommendedName>
</protein>
<sequence length="300" mass="34601">MEEENNISENTSPKKNINEIKSSEEERNNENIVTSSSSSVTEKSEEKNENQINANVSPKCLNANQCKKANQQQQQQQQQQKKNNKRRRKRSCRTRKNSGGNFKYNPKGKRREVPTHRDQALRHQLFFTDSQRLVPYNTNEFLMEDHYPKISPNFNYHPYNHDSFSSSDCGMSGSLDEDEFLTKEFRMDYENLRSERLHEMTKDQLIQEYLKLENQTEMSMKAKENEISALNNKIKDLTRRLAKKNGNDGRAESEDSESDSSSSSSSSSSCSSSDSDCEMEHNANDEYTASVITEPQIVSC</sequence>
<evidence type="ECO:0000256" key="7">
    <source>
        <dbReference type="ARBA" id="ARBA00023242"/>
    </source>
</evidence>
<dbReference type="Pfam" id="PF15313">
    <property type="entry name" value="HEXIM"/>
    <property type="match status" value="1"/>
</dbReference>
<comment type="similarity">
    <text evidence="2">Belongs to the HEXIM family.</text>
</comment>
<dbReference type="GO" id="GO:0005654">
    <property type="term" value="C:nucleoplasm"/>
    <property type="evidence" value="ECO:0007669"/>
    <property type="project" value="TreeGrafter"/>
</dbReference>
<keyword evidence="3" id="KW-0678">Repressor</keyword>
<feature type="region of interest" description="Disordered" evidence="8">
    <location>
        <begin position="243"/>
        <end position="300"/>
    </location>
</feature>
<dbReference type="GO" id="GO:0005737">
    <property type="term" value="C:cytoplasm"/>
    <property type="evidence" value="ECO:0007669"/>
    <property type="project" value="InterPro"/>
</dbReference>